<feature type="transmembrane region" description="Helical" evidence="5">
    <location>
        <begin position="218"/>
        <end position="239"/>
    </location>
</feature>
<dbReference type="OrthoDB" id="111284at2"/>
<feature type="transmembrane region" description="Helical" evidence="5">
    <location>
        <begin position="54"/>
        <end position="76"/>
    </location>
</feature>
<dbReference type="PIRSF" id="PIRSF006648">
    <property type="entry name" value="DrrB"/>
    <property type="match status" value="1"/>
</dbReference>
<dbReference type="EMBL" id="WJBD01000005">
    <property type="protein sequence ID" value="MBC3887876.1"/>
    <property type="molecule type" value="Genomic_DNA"/>
</dbReference>
<dbReference type="AlphaFoldDB" id="A0A923HXM9"/>
<dbReference type="PANTHER" id="PTHR43332:SF2">
    <property type="entry name" value="INNER MEMBRANE TRANSPORT PERMEASE YADH"/>
    <property type="match status" value="1"/>
</dbReference>
<proteinExistence type="inferred from homology"/>
<evidence type="ECO:0000313" key="7">
    <source>
        <dbReference type="EMBL" id="MBC3887876.1"/>
    </source>
</evidence>
<dbReference type="RefSeq" id="WP_148567374.1">
    <property type="nucleotide sequence ID" value="NZ_RXYA01000009.1"/>
</dbReference>
<evidence type="ECO:0000256" key="5">
    <source>
        <dbReference type="RuleBase" id="RU361157"/>
    </source>
</evidence>
<evidence type="ECO:0000256" key="2">
    <source>
        <dbReference type="ARBA" id="ARBA00022692"/>
    </source>
</evidence>
<keyword evidence="3 5" id="KW-1133">Transmembrane helix</keyword>
<evidence type="ECO:0000256" key="4">
    <source>
        <dbReference type="ARBA" id="ARBA00023136"/>
    </source>
</evidence>
<feature type="domain" description="ABC transmembrane type-2" evidence="6">
    <location>
        <begin position="20"/>
        <end position="242"/>
    </location>
</feature>
<gene>
    <name evidence="7" type="ORF">GH810_06090</name>
</gene>
<accession>A0A923HXM9</accession>
<reference evidence="7" key="1">
    <citation type="submission" date="2019-10" db="EMBL/GenBank/DDBJ databases">
        <authorList>
            <person name="Ross D.E."/>
            <person name="Gulliver D."/>
        </authorList>
    </citation>
    <scope>NUCLEOTIDE SEQUENCE</scope>
    <source>
        <strain evidence="7">DER-2019</strain>
    </source>
</reference>
<keyword evidence="4 5" id="KW-0472">Membrane</keyword>
<evidence type="ECO:0000256" key="1">
    <source>
        <dbReference type="ARBA" id="ARBA00004141"/>
    </source>
</evidence>
<dbReference type="GO" id="GO:0043190">
    <property type="term" value="C:ATP-binding cassette (ABC) transporter complex"/>
    <property type="evidence" value="ECO:0007669"/>
    <property type="project" value="InterPro"/>
</dbReference>
<keyword evidence="8" id="KW-1185">Reference proteome</keyword>
<name>A0A923HXM9_9FIRM</name>
<evidence type="ECO:0000259" key="6">
    <source>
        <dbReference type="PROSITE" id="PS51012"/>
    </source>
</evidence>
<organism evidence="7 8">
    <name type="scientific">Acetobacterium paludosum</name>
    <dbReference type="NCBI Taxonomy" id="52693"/>
    <lineage>
        <taxon>Bacteria</taxon>
        <taxon>Bacillati</taxon>
        <taxon>Bacillota</taxon>
        <taxon>Clostridia</taxon>
        <taxon>Eubacteriales</taxon>
        <taxon>Eubacteriaceae</taxon>
        <taxon>Acetobacterium</taxon>
    </lineage>
</organism>
<feature type="transmembrane region" description="Helical" evidence="5">
    <location>
        <begin position="169"/>
        <end position="198"/>
    </location>
</feature>
<dbReference type="PANTHER" id="PTHR43332">
    <property type="entry name" value="INNER MEMBRANE TRANSPORT PERMEASE YADH-RELATED"/>
    <property type="match status" value="1"/>
</dbReference>
<protein>
    <recommendedName>
        <fullName evidence="5">Transport permease protein</fullName>
    </recommendedName>
</protein>
<evidence type="ECO:0000313" key="8">
    <source>
        <dbReference type="Proteomes" id="UP000616595"/>
    </source>
</evidence>
<reference evidence="7" key="2">
    <citation type="submission" date="2020-10" db="EMBL/GenBank/DDBJ databases">
        <title>Comparative genomics of the Acetobacterium genus.</title>
        <authorList>
            <person name="Marshall C."/>
            <person name="May H."/>
            <person name="Norman S."/>
        </authorList>
    </citation>
    <scope>NUCLEOTIDE SEQUENCE</scope>
    <source>
        <strain evidence="7">DER-2019</strain>
    </source>
</reference>
<keyword evidence="5" id="KW-0813">Transport</keyword>
<comment type="subcellular location">
    <subcellularLocation>
        <location evidence="5">Cell membrane</location>
        <topology evidence="5">Multi-pass membrane protein</topology>
    </subcellularLocation>
    <subcellularLocation>
        <location evidence="1">Membrane</location>
        <topology evidence="1">Multi-pass membrane protein</topology>
    </subcellularLocation>
</comment>
<dbReference type="GO" id="GO:0140359">
    <property type="term" value="F:ABC-type transporter activity"/>
    <property type="evidence" value="ECO:0007669"/>
    <property type="project" value="InterPro"/>
</dbReference>
<evidence type="ECO:0000256" key="3">
    <source>
        <dbReference type="ARBA" id="ARBA00022989"/>
    </source>
</evidence>
<dbReference type="InterPro" id="IPR047817">
    <property type="entry name" value="ABC2_TM_bact-type"/>
</dbReference>
<feature type="transmembrane region" description="Helical" evidence="5">
    <location>
        <begin position="21"/>
        <end position="42"/>
    </location>
</feature>
<dbReference type="PRINTS" id="PR00164">
    <property type="entry name" value="ABC2TRNSPORT"/>
</dbReference>
<comment type="similarity">
    <text evidence="5">Belongs to the ABC-2 integral membrane protein family.</text>
</comment>
<keyword evidence="2 5" id="KW-0812">Transmembrane</keyword>
<dbReference type="Pfam" id="PF01061">
    <property type="entry name" value="ABC2_membrane"/>
    <property type="match status" value="1"/>
</dbReference>
<sequence length="245" mass="27074">MAILTVLWEKWIEFKHEWFKITVTAMISPILYLITFGIGMGMDKMVDGHPYLEFLIPGIIALTTMNASFNAIGMSLNVQRLYERSFDNVLASPTPLGQYIIGQMIGGSLRGLYAGCLILGISFLFGAAIHVNVIFFVVMLINGMAFSALGVMAAIISKTHADISRFSTFVILPMTFIGNTFFSLTGLPVILKMLVQLLPLTYASSLLRQLSYGEGVDWLSLAVLVAYTVVFMLIALLRINRSKNL</sequence>
<comment type="caution">
    <text evidence="7">The sequence shown here is derived from an EMBL/GenBank/DDBJ whole genome shotgun (WGS) entry which is preliminary data.</text>
</comment>
<dbReference type="PROSITE" id="PS51012">
    <property type="entry name" value="ABC_TM2"/>
    <property type="match status" value="1"/>
</dbReference>
<dbReference type="InterPro" id="IPR052522">
    <property type="entry name" value="ABC-2_transport_permease"/>
</dbReference>
<dbReference type="InterPro" id="IPR013525">
    <property type="entry name" value="ABC2_TM"/>
</dbReference>
<feature type="transmembrane region" description="Helical" evidence="5">
    <location>
        <begin position="135"/>
        <end position="157"/>
    </location>
</feature>
<feature type="transmembrane region" description="Helical" evidence="5">
    <location>
        <begin position="111"/>
        <end position="129"/>
    </location>
</feature>
<keyword evidence="5" id="KW-1003">Cell membrane</keyword>
<dbReference type="Proteomes" id="UP000616595">
    <property type="component" value="Unassembled WGS sequence"/>
</dbReference>
<dbReference type="InterPro" id="IPR000412">
    <property type="entry name" value="ABC_2_transport"/>
</dbReference>